<reference evidence="3" key="1">
    <citation type="journal article" date="2019" name="Int. J. Syst. Evol. Microbiol.">
        <title>The Global Catalogue of Microorganisms (GCM) 10K type strain sequencing project: providing services to taxonomists for standard genome sequencing and annotation.</title>
        <authorList>
            <consortium name="The Broad Institute Genomics Platform"/>
            <consortium name="The Broad Institute Genome Sequencing Center for Infectious Disease"/>
            <person name="Wu L."/>
            <person name="Ma J."/>
        </authorList>
    </citation>
    <scope>NUCLEOTIDE SEQUENCE [LARGE SCALE GENOMIC DNA]</scope>
    <source>
        <strain evidence="3">CCUG 62982</strain>
    </source>
</reference>
<keyword evidence="3" id="KW-1185">Reference proteome</keyword>
<evidence type="ECO:0000256" key="1">
    <source>
        <dbReference type="SAM" id="MobiDB-lite"/>
    </source>
</evidence>
<feature type="compositionally biased region" description="Basic and acidic residues" evidence="1">
    <location>
        <begin position="12"/>
        <end position="29"/>
    </location>
</feature>
<organism evidence="2 3">
    <name type="scientific">Sphingomonas canadensis</name>
    <dbReference type="NCBI Taxonomy" id="1219257"/>
    <lineage>
        <taxon>Bacteria</taxon>
        <taxon>Pseudomonadati</taxon>
        <taxon>Pseudomonadota</taxon>
        <taxon>Alphaproteobacteria</taxon>
        <taxon>Sphingomonadales</taxon>
        <taxon>Sphingomonadaceae</taxon>
        <taxon>Sphingomonas</taxon>
    </lineage>
</organism>
<evidence type="ECO:0000313" key="2">
    <source>
        <dbReference type="EMBL" id="MFD0947183.1"/>
    </source>
</evidence>
<protein>
    <submittedName>
        <fullName evidence="2">Uncharacterized protein</fullName>
    </submittedName>
</protein>
<dbReference type="Proteomes" id="UP001596977">
    <property type="component" value="Unassembled WGS sequence"/>
</dbReference>
<proteinExistence type="predicted"/>
<gene>
    <name evidence="2" type="ORF">ACFQ1E_12605</name>
</gene>
<feature type="region of interest" description="Disordered" evidence="1">
    <location>
        <begin position="1"/>
        <end position="29"/>
    </location>
</feature>
<comment type="caution">
    <text evidence="2">The sequence shown here is derived from an EMBL/GenBank/DDBJ whole genome shotgun (WGS) entry which is preliminary data.</text>
</comment>
<accession>A0ABW3H735</accession>
<sequence>MNGTERQAMTDGPDRHGENGGRSAEEYRAEAERCRRLASTALDPRTLHALRAFASECEAAAERARQPGG</sequence>
<evidence type="ECO:0000313" key="3">
    <source>
        <dbReference type="Proteomes" id="UP001596977"/>
    </source>
</evidence>
<dbReference type="EMBL" id="JBHTJG010000005">
    <property type="protein sequence ID" value="MFD0947183.1"/>
    <property type="molecule type" value="Genomic_DNA"/>
</dbReference>
<name>A0ABW3H735_9SPHN</name>